<feature type="transmembrane region" description="Helical" evidence="2">
    <location>
        <begin position="153"/>
        <end position="174"/>
    </location>
</feature>
<proteinExistence type="predicted"/>
<dbReference type="Pfam" id="PF18948">
    <property type="entry name" value="DUF5692"/>
    <property type="match status" value="1"/>
</dbReference>
<keyword evidence="2" id="KW-1133">Transmembrane helix</keyword>
<evidence type="ECO:0000313" key="4">
    <source>
        <dbReference type="Proteomes" id="UP001142078"/>
    </source>
</evidence>
<feature type="transmembrane region" description="Helical" evidence="2">
    <location>
        <begin position="70"/>
        <end position="87"/>
    </location>
</feature>
<feature type="transmembrane region" description="Helical" evidence="2">
    <location>
        <begin position="275"/>
        <end position="296"/>
    </location>
</feature>
<dbReference type="AlphaFoldDB" id="A0A9X2MMY1"/>
<keyword evidence="2" id="KW-0472">Membrane</keyword>
<dbReference type="EMBL" id="JANJZL010000004">
    <property type="protein sequence ID" value="MCR2044001.1"/>
    <property type="molecule type" value="Genomic_DNA"/>
</dbReference>
<comment type="caution">
    <text evidence="3">The sequence shown here is derived from an EMBL/GenBank/DDBJ whole genome shotgun (WGS) entry which is preliminary data.</text>
</comment>
<feature type="transmembrane region" description="Helical" evidence="2">
    <location>
        <begin position="214"/>
        <end position="234"/>
    </location>
</feature>
<feature type="transmembrane region" description="Helical" evidence="2">
    <location>
        <begin position="186"/>
        <end position="208"/>
    </location>
</feature>
<accession>A0A9X2MMY1</accession>
<feature type="transmembrane region" description="Helical" evidence="2">
    <location>
        <begin position="41"/>
        <end position="58"/>
    </location>
</feature>
<evidence type="ECO:0000313" key="3">
    <source>
        <dbReference type="EMBL" id="MCR2044001.1"/>
    </source>
</evidence>
<dbReference type="OrthoDB" id="7054801at2"/>
<feature type="transmembrane region" description="Helical" evidence="2">
    <location>
        <begin position="12"/>
        <end position="29"/>
    </location>
</feature>
<dbReference type="RefSeq" id="WP_042682982.1">
    <property type="nucleotide sequence ID" value="NZ_CABKTM010000049.1"/>
</dbReference>
<gene>
    <name evidence="3" type="ORF">NSA23_07685</name>
</gene>
<feature type="region of interest" description="Disordered" evidence="1">
    <location>
        <begin position="327"/>
        <end position="347"/>
    </location>
</feature>
<feature type="compositionally biased region" description="Polar residues" evidence="1">
    <location>
        <begin position="330"/>
        <end position="347"/>
    </location>
</feature>
<keyword evidence="2" id="KW-0812">Transmembrane</keyword>
<protein>
    <submittedName>
        <fullName evidence="3">DUF5692 family protein</fullName>
    </submittedName>
</protein>
<sequence>MFTFNYSEGATIFSAWGMWFIVFAALFLFNEFSRRSKTGAFISFIILPTVLSILWFTVLKEKTYTDWFHLAKVYSATAGCIGFWFIRHYKKKDKNTGEVLWRLSEKKVALIFPPLILAINIIEAVTRDFQVGSLGLMKDLFEGEIMMSGPWNYMNGIAGILNIITITGWFGIVIRKKTENDKSMDMLWPDMMWFWIVAYDIWNFAYTYNCLPGHAWYCGFALLLAPTLCAFTLGKGAWLQHRAHTLAIWCMFAQTFPHFQDQGKYQVMSTYNPKIYFIVSFLALVVNIAVFAYMIYKIVTTKRNPYLKELYTDLPRYQEIKSLGEPSIFDSETSSTKSNKQYSETYK</sequence>
<organism evidence="3 4">
    <name type="scientific">Anaerosalibacter massiliensis</name>
    <dbReference type="NCBI Taxonomy" id="1347392"/>
    <lineage>
        <taxon>Bacteria</taxon>
        <taxon>Bacillati</taxon>
        <taxon>Bacillota</taxon>
        <taxon>Tissierellia</taxon>
        <taxon>Tissierellales</taxon>
        <taxon>Sporanaerobacteraceae</taxon>
        <taxon>Anaerosalibacter</taxon>
    </lineage>
</organism>
<evidence type="ECO:0000256" key="1">
    <source>
        <dbReference type="SAM" id="MobiDB-lite"/>
    </source>
</evidence>
<evidence type="ECO:0000256" key="2">
    <source>
        <dbReference type="SAM" id="Phobius"/>
    </source>
</evidence>
<feature type="transmembrane region" description="Helical" evidence="2">
    <location>
        <begin position="108"/>
        <end position="126"/>
    </location>
</feature>
<name>A0A9X2MMY1_9FIRM</name>
<reference evidence="3" key="1">
    <citation type="submission" date="2022-07" db="EMBL/GenBank/DDBJ databases">
        <title>Enhanced cultured diversity of the mouse gut microbiota enables custom-made synthetic communities.</title>
        <authorList>
            <person name="Afrizal A."/>
        </authorList>
    </citation>
    <scope>NUCLEOTIDE SEQUENCE</scope>
    <source>
        <strain evidence="3">DSM 29482</strain>
    </source>
</reference>
<dbReference type="Proteomes" id="UP001142078">
    <property type="component" value="Unassembled WGS sequence"/>
</dbReference>
<dbReference type="InterPro" id="IPR043747">
    <property type="entry name" value="DUF5692"/>
</dbReference>
<keyword evidence="4" id="KW-1185">Reference proteome</keyword>